<evidence type="ECO:0000256" key="3">
    <source>
        <dbReference type="SAM" id="MobiDB-lite"/>
    </source>
</evidence>
<dbReference type="Gene3D" id="2.30.30.110">
    <property type="match status" value="1"/>
</dbReference>
<evidence type="ECO:0000313" key="5">
    <source>
        <dbReference type="Proteomes" id="UP001165590"/>
    </source>
</evidence>
<comment type="similarity">
    <text evidence="1">Belongs to the PemK/MazF family.</text>
</comment>
<comment type="caution">
    <text evidence="4">The sequence shown here is derived from an EMBL/GenBank/DDBJ whole genome shotgun (WGS) entry which is preliminary data.</text>
</comment>
<name>A0ABT3V9N1_9ACTN</name>
<feature type="compositionally biased region" description="Basic residues" evidence="3">
    <location>
        <begin position="27"/>
        <end position="42"/>
    </location>
</feature>
<keyword evidence="2" id="KW-1277">Toxin-antitoxin system</keyword>
<sequence>MNMSWWLALAAVVLLAAVATFVDGYGRGRKPSARRRPARRPGQRPAEGPTRRPPGRADEGRRSAGPRPAEIWWANVPFEDGPGAKDRPCLVLSVRGRKAVVAKITTKYHDDGRGGVIALPAGSVGDARGRESFLETGELRGVPVREFRRRVGEVDARVWEQVRHLVG</sequence>
<feature type="region of interest" description="Disordered" evidence="3">
    <location>
        <begin position="26"/>
        <end position="68"/>
    </location>
</feature>
<dbReference type="Pfam" id="PF02452">
    <property type="entry name" value="PemK_toxin"/>
    <property type="match status" value="1"/>
</dbReference>
<dbReference type="SUPFAM" id="SSF50118">
    <property type="entry name" value="Cell growth inhibitor/plasmid maintenance toxic component"/>
    <property type="match status" value="1"/>
</dbReference>
<keyword evidence="5" id="KW-1185">Reference proteome</keyword>
<reference evidence="4" key="1">
    <citation type="journal article" date="2022" name="bioRxiv">
        <title>Discovery and biosynthetic assessment of Streptomyces ortus sp nov. isolated from a deep-sea sponge.</title>
        <authorList>
            <person name="Williams S.E."/>
        </authorList>
    </citation>
    <scope>NUCLEOTIDE SEQUENCE</scope>
    <source>
        <strain evidence="4">A15ISP2-DRY2</strain>
    </source>
</reference>
<accession>A0ABT3V9N1</accession>
<dbReference type="InterPro" id="IPR003477">
    <property type="entry name" value="PemK-like"/>
</dbReference>
<protein>
    <submittedName>
        <fullName evidence="4">Type II toxin-antitoxin system PemK/MazF family toxin</fullName>
    </submittedName>
</protein>
<dbReference type="Proteomes" id="UP001165590">
    <property type="component" value="Unassembled WGS sequence"/>
</dbReference>
<gene>
    <name evidence="4" type="ORF">K3769_26930</name>
</gene>
<proteinExistence type="inferred from homology"/>
<dbReference type="InterPro" id="IPR011067">
    <property type="entry name" value="Plasmid_toxin/cell-grow_inhib"/>
</dbReference>
<evidence type="ECO:0000313" key="4">
    <source>
        <dbReference type="EMBL" id="MCX4236342.1"/>
    </source>
</evidence>
<organism evidence="4 5">
    <name type="scientific">Streptomyces ortus</name>
    <dbReference type="NCBI Taxonomy" id="2867268"/>
    <lineage>
        <taxon>Bacteria</taxon>
        <taxon>Bacillati</taxon>
        <taxon>Actinomycetota</taxon>
        <taxon>Actinomycetes</taxon>
        <taxon>Kitasatosporales</taxon>
        <taxon>Streptomycetaceae</taxon>
        <taxon>Streptomyces</taxon>
    </lineage>
</organism>
<dbReference type="EMBL" id="JAIFZO010000002">
    <property type="protein sequence ID" value="MCX4236342.1"/>
    <property type="molecule type" value="Genomic_DNA"/>
</dbReference>
<dbReference type="RefSeq" id="WP_267028864.1">
    <property type="nucleotide sequence ID" value="NZ_JAIFZO010000002.1"/>
</dbReference>
<evidence type="ECO:0000256" key="1">
    <source>
        <dbReference type="ARBA" id="ARBA00007521"/>
    </source>
</evidence>
<evidence type="ECO:0000256" key="2">
    <source>
        <dbReference type="ARBA" id="ARBA00022649"/>
    </source>
</evidence>